<dbReference type="GO" id="GO:0016020">
    <property type="term" value="C:membrane"/>
    <property type="evidence" value="ECO:0007669"/>
    <property type="project" value="UniProtKB-SubCell"/>
</dbReference>
<dbReference type="Pfam" id="PF11465">
    <property type="entry name" value="Receptor_2B4"/>
    <property type="match status" value="1"/>
</dbReference>
<dbReference type="InterPro" id="IPR015631">
    <property type="entry name" value="CD2/SLAM_rcpt"/>
</dbReference>
<gene>
    <name evidence="7" type="primary">CD48</name>
</gene>
<comment type="subcellular location">
    <subcellularLocation>
        <location evidence="1">Membrane</location>
    </subcellularLocation>
</comment>
<evidence type="ECO:0000256" key="1">
    <source>
        <dbReference type="ARBA" id="ARBA00004370"/>
    </source>
</evidence>
<evidence type="ECO:0000256" key="4">
    <source>
        <dbReference type="ARBA" id="ARBA00023180"/>
    </source>
</evidence>
<dbReference type="InterPro" id="IPR003599">
    <property type="entry name" value="Ig_sub"/>
</dbReference>
<name>A0A7N5JNX6_AILME</name>
<keyword evidence="3" id="KW-0472">Membrane</keyword>
<dbReference type="SUPFAM" id="SSF48726">
    <property type="entry name" value="Immunoglobulin"/>
    <property type="match status" value="2"/>
</dbReference>
<dbReference type="Proteomes" id="UP000008912">
    <property type="component" value="Unassembled WGS sequence"/>
</dbReference>
<keyword evidence="2 5" id="KW-0732">Signal</keyword>
<sequence>MCFQRWCLALELLLLLHLLLATGIQGRSEYQVTAISGSNVSLQISNLSTNYEQLTWLYSAHQKILEWEFNKTNLFKSKFKNRVSLNGNQALSIFNVQKEDSSTYILRVLKESGKEEEWHISLEVFDPVPQPNIEIQKKQEVNNICHLQLSCKIPDQSITYTWYGNSRALAAGPQSFILEITVNSENHSTSYTCEVSNPVSSKNDTVYFTLPCQLGKKYSWGWEGGHRVASFLLDEVKKDVGILFGLLLSWRIPKASERPERLGFYHGTRHPLSASSPGVCGAHCVRLQRVAGAPTPLGQCTVLESEARVIVGPLELSGWSRGKAQVGERSRRS</sequence>
<dbReference type="InterPro" id="IPR036179">
    <property type="entry name" value="Ig-like_dom_sf"/>
</dbReference>
<dbReference type="InParanoid" id="A0A7N5JNX6"/>
<dbReference type="PANTHER" id="PTHR12080:SF134">
    <property type="entry name" value="CD48 ANTIGEN"/>
    <property type="match status" value="1"/>
</dbReference>
<reference evidence="7" key="3">
    <citation type="submission" date="2025-09" db="UniProtKB">
        <authorList>
            <consortium name="Ensembl"/>
        </authorList>
    </citation>
    <scope>IDENTIFICATION</scope>
</reference>
<dbReference type="PANTHER" id="PTHR12080">
    <property type="entry name" value="SIGNALING LYMPHOCYTIC ACTIVATION MOLECULE"/>
    <property type="match status" value="1"/>
</dbReference>
<feature type="signal peptide" evidence="5">
    <location>
        <begin position="1"/>
        <end position="21"/>
    </location>
</feature>
<dbReference type="InterPro" id="IPR007110">
    <property type="entry name" value="Ig-like_dom"/>
</dbReference>
<dbReference type="InterPro" id="IPR024303">
    <property type="entry name" value="NK_rcpt_2B4_Ig_dom"/>
</dbReference>
<accession>A0A7N5JNX6</accession>
<dbReference type="PROSITE" id="PS50835">
    <property type="entry name" value="IG_LIKE"/>
    <property type="match status" value="1"/>
</dbReference>
<evidence type="ECO:0000256" key="2">
    <source>
        <dbReference type="ARBA" id="ARBA00022729"/>
    </source>
</evidence>
<evidence type="ECO:0000256" key="5">
    <source>
        <dbReference type="SAM" id="SignalP"/>
    </source>
</evidence>
<dbReference type="Ensembl" id="ENSAMET00000031325.1">
    <property type="protein sequence ID" value="ENSAMEP00000028267.1"/>
    <property type="gene ID" value="ENSAMEG00000014105.2"/>
</dbReference>
<evidence type="ECO:0000259" key="6">
    <source>
        <dbReference type="PROSITE" id="PS50835"/>
    </source>
</evidence>
<dbReference type="SMART" id="SM00409">
    <property type="entry name" value="IG"/>
    <property type="match status" value="2"/>
</dbReference>
<proteinExistence type="predicted"/>
<reference evidence="7 8" key="1">
    <citation type="journal article" date="2010" name="Nature">
        <title>The sequence and de novo assembly of the giant panda genome.</title>
        <authorList>
            <person name="Li R."/>
            <person name="Fan W."/>
            <person name="Tian G."/>
            <person name="Zhu H."/>
            <person name="He L."/>
            <person name="Cai J."/>
            <person name="Huang Q."/>
            <person name="Cai Q."/>
            <person name="Li B."/>
            <person name="Bai Y."/>
            <person name="Zhang Z."/>
            <person name="Zhang Y."/>
            <person name="Wang W."/>
            <person name="Li J."/>
            <person name="Wei F."/>
            <person name="Li H."/>
            <person name="Jian M."/>
            <person name="Li J."/>
            <person name="Zhang Z."/>
            <person name="Nielsen R."/>
            <person name="Li D."/>
            <person name="Gu W."/>
            <person name="Yang Z."/>
            <person name="Xuan Z."/>
            <person name="Ryder O.A."/>
            <person name="Leung F.C."/>
            <person name="Zhou Y."/>
            <person name="Cao J."/>
            <person name="Sun X."/>
            <person name="Fu Y."/>
            <person name="Fang X."/>
            <person name="Guo X."/>
            <person name="Wang B."/>
            <person name="Hou R."/>
            <person name="Shen F."/>
            <person name="Mu B."/>
            <person name="Ni P."/>
            <person name="Lin R."/>
            <person name="Qian W."/>
            <person name="Wang G."/>
            <person name="Yu C."/>
            <person name="Nie W."/>
            <person name="Wang J."/>
            <person name="Wu Z."/>
            <person name="Liang H."/>
            <person name="Min J."/>
            <person name="Wu Q."/>
            <person name="Cheng S."/>
            <person name="Ruan J."/>
            <person name="Wang M."/>
            <person name="Shi Z."/>
            <person name="Wen M."/>
            <person name="Liu B."/>
            <person name="Ren X."/>
            <person name="Zheng H."/>
            <person name="Dong D."/>
            <person name="Cook K."/>
            <person name="Shan G."/>
            <person name="Zhang H."/>
            <person name="Kosiol C."/>
            <person name="Xie X."/>
            <person name="Lu Z."/>
            <person name="Zheng H."/>
            <person name="Li Y."/>
            <person name="Steiner C.C."/>
            <person name="Lam T.T."/>
            <person name="Lin S."/>
            <person name="Zhang Q."/>
            <person name="Li G."/>
            <person name="Tian J."/>
            <person name="Gong T."/>
            <person name="Liu H."/>
            <person name="Zhang D."/>
            <person name="Fang L."/>
            <person name="Ye C."/>
            <person name="Zhang J."/>
            <person name="Hu W."/>
            <person name="Xu A."/>
            <person name="Ren Y."/>
            <person name="Zhang G."/>
            <person name="Bruford M.W."/>
            <person name="Li Q."/>
            <person name="Ma L."/>
            <person name="Guo Y."/>
            <person name="An N."/>
            <person name="Hu Y."/>
            <person name="Zheng Y."/>
            <person name="Shi Y."/>
            <person name="Li Z."/>
            <person name="Liu Q."/>
            <person name="Chen Y."/>
            <person name="Zhao J."/>
            <person name="Qu N."/>
            <person name="Zhao S."/>
            <person name="Tian F."/>
            <person name="Wang X."/>
            <person name="Wang H."/>
            <person name="Xu L."/>
            <person name="Liu X."/>
            <person name="Vinar T."/>
            <person name="Wang Y."/>
            <person name="Lam T.W."/>
            <person name="Yiu S.M."/>
            <person name="Liu S."/>
            <person name="Zhang H."/>
            <person name="Li D."/>
            <person name="Huang Y."/>
            <person name="Wang X."/>
            <person name="Yang G."/>
            <person name="Jiang Z."/>
            <person name="Wang J."/>
            <person name="Qin N."/>
            <person name="Li L."/>
            <person name="Li J."/>
            <person name="Bolund L."/>
            <person name="Kristiansen K."/>
            <person name="Wong G.K."/>
            <person name="Olson M."/>
            <person name="Zhang X."/>
            <person name="Li S."/>
            <person name="Yang H."/>
            <person name="Wang J."/>
            <person name="Wang J."/>
        </authorList>
    </citation>
    <scope>NUCLEOTIDE SEQUENCE [LARGE SCALE GENOMIC DNA]</scope>
</reference>
<keyword evidence="4" id="KW-0325">Glycoprotein</keyword>
<evidence type="ECO:0000313" key="7">
    <source>
        <dbReference type="Ensembl" id="ENSAMEP00000028267.1"/>
    </source>
</evidence>
<dbReference type="CDD" id="cd05775">
    <property type="entry name" value="IgV_CD2_like_N"/>
    <property type="match status" value="1"/>
</dbReference>
<evidence type="ECO:0000313" key="8">
    <source>
        <dbReference type="Proteomes" id="UP000008912"/>
    </source>
</evidence>
<reference evidence="7" key="2">
    <citation type="submission" date="2025-08" db="UniProtKB">
        <authorList>
            <consortium name="Ensembl"/>
        </authorList>
    </citation>
    <scope>IDENTIFICATION</scope>
</reference>
<dbReference type="GeneTree" id="ENSGT01030000234540"/>
<feature type="domain" description="Ig-like" evidence="6">
    <location>
        <begin position="131"/>
        <end position="209"/>
    </location>
</feature>
<feature type="chain" id="PRO_5031210082" evidence="5">
    <location>
        <begin position="22"/>
        <end position="333"/>
    </location>
</feature>
<organism evidence="7 8">
    <name type="scientific">Ailuropoda melanoleuca</name>
    <name type="common">Giant panda</name>
    <dbReference type="NCBI Taxonomy" id="9646"/>
    <lineage>
        <taxon>Eukaryota</taxon>
        <taxon>Metazoa</taxon>
        <taxon>Chordata</taxon>
        <taxon>Craniata</taxon>
        <taxon>Vertebrata</taxon>
        <taxon>Euteleostomi</taxon>
        <taxon>Mammalia</taxon>
        <taxon>Eutheria</taxon>
        <taxon>Laurasiatheria</taxon>
        <taxon>Carnivora</taxon>
        <taxon>Caniformia</taxon>
        <taxon>Ursidae</taxon>
        <taxon>Ailuropoda</taxon>
    </lineage>
</organism>
<protein>
    <submittedName>
        <fullName evidence="7">CD48 molecule</fullName>
    </submittedName>
</protein>
<evidence type="ECO:0000256" key="3">
    <source>
        <dbReference type="ARBA" id="ARBA00023136"/>
    </source>
</evidence>
<dbReference type="AlphaFoldDB" id="A0A7N5JNX6"/>
<dbReference type="Pfam" id="PF13895">
    <property type="entry name" value="Ig_2"/>
    <property type="match status" value="1"/>
</dbReference>
<dbReference type="Gene3D" id="2.60.40.10">
    <property type="entry name" value="Immunoglobulins"/>
    <property type="match status" value="2"/>
</dbReference>
<keyword evidence="8" id="KW-1185">Reference proteome</keyword>
<dbReference type="InterPro" id="IPR013783">
    <property type="entry name" value="Ig-like_fold"/>
</dbReference>